<dbReference type="OrthoDB" id="10000497at2759"/>
<dbReference type="GO" id="GO:0003676">
    <property type="term" value="F:nucleic acid binding"/>
    <property type="evidence" value="ECO:0007669"/>
    <property type="project" value="InterPro"/>
</dbReference>
<reference evidence="2" key="1">
    <citation type="submission" date="2025-08" db="UniProtKB">
        <authorList>
            <consortium name="Ensembl"/>
        </authorList>
    </citation>
    <scope>IDENTIFICATION</scope>
</reference>
<dbReference type="AlphaFoldDB" id="A0A8C5PSV7"/>
<dbReference type="PROSITE" id="PS50994">
    <property type="entry name" value="INTEGRASE"/>
    <property type="match status" value="1"/>
</dbReference>
<evidence type="ECO:0000259" key="1">
    <source>
        <dbReference type="PROSITE" id="PS50994"/>
    </source>
</evidence>
<dbReference type="GeneTree" id="ENSGT01050000244855"/>
<dbReference type="Proteomes" id="UP000694569">
    <property type="component" value="Unplaced"/>
</dbReference>
<dbReference type="InterPro" id="IPR001584">
    <property type="entry name" value="Integrase_cat-core"/>
</dbReference>
<dbReference type="PANTHER" id="PTHR37984">
    <property type="entry name" value="PROTEIN CBG26694"/>
    <property type="match status" value="1"/>
</dbReference>
<sequence length="260" mass="30085">MSRVTRELCRLFKISHLRTSVYHPQTDGLVERFNKTLKSMLKKVVDKDGKNWDFLLPYLMFAIREVPQASTGYSPFELLYSRHPRGLLDIAKETWEGETTPYKSVIEHISMMQDRIAAVMPLVQEHMEQAQEAQKRVYNRGAKVRSFNPGDRVLVLVPTVESKFLAKWQGPYEIIEKIGDVNYKVHQPGRRKPEQIYHINLLKPWRDREALVAIPTPPNDTGPSTPEVPIAETLSVSQHNEVKEFLRKNKDFFSDMPGLT</sequence>
<dbReference type="PANTHER" id="PTHR37984:SF15">
    <property type="entry name" value="INTEGRASE CATALYTIC DOMAIN-CONTAINING PROTEIN"/>
    <property type="match status" value="1"/>
</dbReference>
<keyword evidence="3" id="KW-1185">Reference proteome</keyword>
<dbReference type="Gene3D" id="3.30.420.10">
    <property type="entry name" value="Ribonuclease H-like superfamily/Ribonuclease H"/>
    <property type="match status" value="1"/>
</dbReference>
<organism evidence="2 3">
    <name type="scientific">Leptobrachium leishanense</name>
    <name type="common">Leishan spiny toad</name>
    <dbReference type="NCBI Taxonomy" id="445787"/>
    <lineage>
        <taxon>Eukaryota</taxon>
        <taxon>Metazoa</taxon>
        <taxon>Chordata</taxon>
        <taxon>Craniata</taxon>
        <taxon>Vertebrata</taxon>
        <taxon>Euteleostomi</taxon>
        <taxon>Amphibia</taxon>
        <taxon>Batrachia</taxon>
        <taxon>Anura</taxon>
        <taxon>Pelobatoidea</taxon>
        <taxon>Megophryidae</taxon>
        <taxon>Leptobrachium</taxon>
    </lineage>
</organism>
<dbReference type="InterPro" id="IPR054465">
    <property type="entry name" value="Integrase_p58-like_C"/>
</dbReference>
<feature type="domain" description="Integrase catalytic" evidence="1">
    <location>
        <begin position="1"/>
        <end position="83"/>
    </location>
</feature>
<protein>
    <recommendedName>
        <fullName evidence="1">Integrase catalytic domain-containing protein</fullName>
    </recommendedName>
</protein>
<dbReference type="InterPro" id="IPR036397">
    <property type="entry name" value="RNaseH_sf"/>
</dbReference>
<dbReference type="Ensembl" id="ENSLLET00000027982.1">
    <property type="protein sequence ID" value="ENSLLEP00000026932.1"/>
    <property type="gene ID" value="ENSLLEG00000017115.1"/>
</dbReference>
<evidence type="ECO:0000313" key="3">
    <source>
        <dbReference type="Proteomes" id="UP000694569"/>
    </source>
</evidence>
<dbReference type="InterPro" id="IPR050951">
    <property type="entry name" value="Retrovirus_Pol_polyprotein"/>
</dbReference>
<dbReference type="SUPFAM" id="SSF53098">
    <property type="entry name" value="Ribonuclease H-like"/>
    <property type="match status" value="1"/>
</dbReference>
<proteinExistence type="predicted"/>
<accession>A0A8C5PSV7</accession>
<name>A0A8C5PSV7_9ANUR</name>
<evidence type="ECO:0000313" key="2">
    <source>
        <dbReference type="Ensembl" id="ENSLLEP00000026932.1"/>
    </source>
</evidence>
<dbReference type="GO" id="GO:0015074">
    <property type="term" value="P:DNA integration"/>
    <property type="evidence" value="ECO:0007669"/>
    <property type="project" value="InterPro"/>
</dbReference>
<reference evidence="2" key="2">
    <citation type="submission" date="2025-09" db="UniProtKB">
        <authorList>
            <consortium name="Ensembl"/>
        </authorList>
    </citation>
    <scope>IDENTIFICATION</scope>
</reference>
<dbReference type="Pfam" id="PF22938">
    <property type="entry name" value="Integrase_p58_C"/>
    <property type="match status" value="1"/>
</dbReference>
<dbReference type="InterPro" id="IPR012337">
    <property type="entry name" value="RNaseH-like_sf"/>
</dbReference>